<dbReference type="Gene3D" id="3.10.100.10">
    <property type="entry name" value="Mannose-Binding Protein A, subunit A"/>
    <property type="match status" value="1"/>
</dbReference>
<comment type="caution">
    <text evidence="2">The sequence shown here is derived from an EMBL/GenBank/DDBJ whole genome shotgun (WGS) entry which is preliminary data.</text>
</comment>
<proteinExistence type="predicted"/>
<dbReference type="InterPro" id="IPR001304">
    <property type="entry name" value="C-type_lectin-like"/>
</dbReference>
<dbReference type="CDD" id="cd00037">
    <property type="entry name" value="CLECT"/>
    <property type="match status" value="1"/>
</dbReference>
<dbReference type="InterPro" id="IPR016186">
    <property type="entry name" value="C-type_lectin-like/link_sf"/>
</dbReference>
<organism evidence="2 3">
    <name type="scientific">Elysia crispata</name>
    <name type="common">lettuce slug</name>
    <dbReference type="NCBI Taxonomy" id="231223"/>
    <lineage>
        <taxon>Eukaryota</taxon>
        <taxon>Metazoa</taxon>
        <taxon>Spiralia</taxon>
        <taxon>Lophotrochozoa</taxon>
        <taxon>Mollusca</taxon>
        <taxon>Gastropoda</taxon>
        <taxon>Heterobranchia</taxon>
        <taxon>Euthyneura</taxon>
        <taxon>Panpulmonata</taxon>
        <taxon>Sacoglossa</taxon>
        <taxon>Placobranchoidea</taxon>
        <taxon>Plakobranchidae</taxon>
        <taxon>Elysia</taxon>
    </lineage>
</organism>
<dbReference type="AlphaFoldDB" id="A0AAE1D474"/>
<dbReference type="EMBL" id="JAWDGP010005477">
    <property type="protein sequence ID" value="KAK3756734.1"/>
    <property type="molecule type" value="Genomic_DNA"/>
</dbReference>
<evidence type="ECO:0000313" key="2">
    <source>
        <dbReference type="EMBL" id="KAK3756734.1"/>
    </source>
</evidence>
<sequence length="93" mass="11147">MFRKSLCPCGWLLPPGEYSPPCIKLFPDQLSWADAQFKCREYSGNLIIVRYERINRVVKYRASVEYDYALWSGVNQSNTRFYWTDQVWKKLVR</sequence>
<accession>A0AAE1D474</accession>
<dbReference type="SUPFAM" id="SSF56436">
    <property type="entry name" value="C-type lectin-like"/>
    <property type="match status" value="1"/>
</dbReference>
<gene>
    <name evidence="2" type="ORF">RRG08_018458</name>
</gene>
<keyword evidence="3" id="KW-1185">Reference proteome</keyword>
<dbReference type="Proteomes" id="UP001283361">
    <property type="component" value="Unassembled WGS sequence"/>
</dbReference>
<evidence type="ECO:0000259" key="1">
    <source>
        <dbReference type="Pfam" id="PF00059"/>
    </source>
</evidence>
<name>A0AAE1D474_9GAST</name>
<evidence type="ECO:0000313" key="3">
    <source>
        <dbReference type="Proteomes" id="UP001283361"/>
    </source>
</evidence>
<reference evidence="2" key="1">
    <citation type="journal article" date="2023" name="G3 (Bethesda)">
        <title>A reference genome for the long-term kleptoplast-retaining sea slug Elysia crispata morphotype clarki.</title>
        <authorList>
            <person name="Eastman K.E."/>
            <person name="Pendleton A.L."/>
            <person name="Shaikh M.A."/>
            <person name="Suttiyut T."/>
            <person name="Ogas R."/>
            <person name="Tomko P."/>
            <person name="Gavelis G."/>
            <person name="Widhalm J.R."/>
            <person name="Wisecaver J.H."/>
        </authorList>
    </citation>
    <scope>NUCLEOTIDE SEQUENCE</scope>
    <source>
        <strain evidence="2">ECLA1</strain>
    </source>
</reference>
<protein>
    <recommendedName>
        <fullName evidence="1">C-type lectin domain-containing protein</fullName>
    </recommendedName>
</protein>
<dbReference type="InterPro" id="IPR016187">
    <property type="entry name" value="CTDL_fold"/>
</dbReference>
<dbReference type="Pfam" id="PF00059">
    <property type="entry name" value="Lectin_C"/>
    <property type="match status" value="1"/>
</dbReference>
<feature type="domain" description="C-type lectin" evidence="1">
    <location>
        <begin position="29"/>
        <end position="86"/>
    </location>
</feature>